<evidence type="ECO:0000313" key="3">
    <source>
        <dbReference type="Proteomes" id="UP000241010"/>
    </source>
</evidence>
<dbReference type="InterPro" id="IPR006158">
    <property type="entry name" value="Cobalamin-bd"/>
</dbReference>
<organism evidence="2 3">
    <name type="scientific">Cereibacter changlensis JA139</name>
    <dbReference type="NCBI Taxonomy" id="1188249"/>
    <lineage>
        <taxon>Bacteria</taxon>
        <taxon>Pseudomonadati</taxon>
        <taxon>Pseudomonadota</taxon>
        <taxon>Alphaproteobacteria</taxon>
        <taxon>Rhodobacterales</taxon>
        <taxon>Paracoccaceae</taxon>
        <taxon>Cereibacter</taxon>
    </lineage>
</organism>
<dbReference type="InterPro" id="IPR036724">
    <property type="entry name" value="Cobalamin-bd_sf"/>
</dbReference>
<accession>A0A2T4JZW9</accession>
<evidence type="ECO:0000259" key="1">
    <source>
        <dbReference type="PROSITE" id="PS51332"/>
    </source>
</evidence>
<proteinExistence type="predicted"/>
<comment type="caution">
    <text evidence="2">The sequence shown here is derived from an EMBL/GenBank/DDBJ whole genome shotgun (WGS) entry which is preliminary data.</text>
</comment>
<dbReference type="PROSITE" id="PS51332">
    <property type="entry name" value="B12_BINDING"/>
    <property type="match status" value="1"/>
</dbReference>
<gene>
    <name evidence="2" type="ORF">C5F48_02285</name>
</gene>
<dbReference type="EMBL" id="PZKG01000005">
    <property type="protein sequence ID" value="PTE23436.1"/>
    <property type="molecule type" value="Genomic_DNA"/>
</dbReference>
<name>A0A2T4JZW9_9RHOB</name>
<feature type="domain" description="B12-binding" evidence="1">
    <location>
        <begin position="154"/>
        <end position="281"/>
    </location>
</feature>
<evidence type="ECO:0000313" key="2">
    <source>
        <dbReference type="EMBL" id="PTE23436.1"/>
    </source>
</evidence>
<protein>
    <submittedName>
        <fullName evidence="2">Cobalamin-binding protein</fullName>
    </submittedName>
</protein>
<dbReference type="AlphaFoldDB" id="A0A2T4JZW9"/>
<dbReference type="Gene3D" id="3.40.50.280">
    <property type="entry name" value="Cobalamin-binding domain"/>
    <property type="match status" value="1"/>
</dbReference>
<dbReference type="GO" id="GO:0031419">
    <property type="term" value="F:cobalamin binding"/>
    <property type="evidence" value="ECO:0007669"/>
    <property type="project" value="InterPro"/>
</dbReference>
<dbReference type="GO" id="GO:0046872">
    <property type="term" value="F:metal ion binding"/>
    <property type="evidence" value="ECO:0007669"/>
    <property type="project" value="InterPro"/>
</dbReference>
<dbReference type="SUPFAM" id="SSF52242">
    <property type="entry name" value="Cobalamin (vitamin B12)-binding domain"/>
    <property type="match status" value="1"/>
</dbReference>
<dbReference type="Pfam" id="PF02310">
    <property type="entry name" value="B12-binding"/>
    <property type="match status" value="1"/>
</dbReference>
<reference evidence="2 3" key="1">
    <citation type="submission" date="2018-03" db="EMBL/GenBank/DDBJ databases">
        <title>Cereibacter changlensis.</title>
        <authorList>
            <person name="Meyer T.E."/>
            <person name="Miller S."/>
            <person name="Lodha T."/>
            <person name="Gandham S."/>
            <person name="Chintalapati S."/>
            <person name="Chintalapati V.R."/>
        </authorList>
    </citation>
    <scope>NUCLEOTIDE SEQUENCE [LARGE SCALE GENOMIC DNA]</scope>
    <source>
        <strain evidence="2 3">JA139</strain>
    </source>
</reference>
<keyword evidence="3" id="KW-1185">Reference proteome</keyword>
<dbReference type="Proteomes" id="UP000241010">
    <property type="component" value="Unassembled WGS sequence"/>
</dbReference>
<sequence>MGMTSGPQGPFDRRLLEQSAFGLTSFKSALPADAVLSLAREVVTRLAGRARELEARDLAAPSRAEIDALCAALTSTDPEAGARFIAGIRREGAALDVIYLAYLASAARRLGEWWDEDRVPSALVTIASSRIYAIMRGLRHVLDPPLDPPPGGAVRAAVFAAVPGETHTLGVTMAADLFRREGWEVELLVGLGHDELIARFAASPAPVLGLSASGARSLVALAKLLLAIRIACPRARVMVCGQIVADAADLVAHLHPEAMANDVPSALAGMQALLEPAPRPS</sequence>